<dbReference type="InterPro" id="IPR011330">
    <property type="entry name" value="Glyco_hydro/deAcase_b/a-brl"/>
</dbReference>
<dbReference type="EMBL" id="JAPMXC010000010">
    <property type="protein sequence ID" value="MCY0389341.1"/>
    <property type="molecule type" value="Genomic_DNA"/>
</dbReference>
<gene>
    <name evidence="2" type="ORF">OVY01_19540</name>
</gene>
<proteinExistence type="predicted"/>
<feature type="domain" description="NodB homology" evidence="1">
    <location>
        <begin position="50"/>
        <end position="271"/>
    </location>
</feature>
<evidence type="ECO:0000313" key="3">
    <source>
        <dbReference type="Proteomes" id="UP001082899"/>
    </source>
</evidence>
<dbReference type="SUPFAM" id="SSF88713">
    <property type="entry name" value="Glycoside hydrolase/deacetylase"/>
    <property type="match status" value="1"/>
</dbReference>
<dbReference type="PANTHER" id="PTHR47561:SF1">
    <property type="entry name" value="POLYSACCHARIDE DEACETYLASE FAMILY PROTEIN (AFU_ORTHOLOGUE AFUA_6G05030)"/>
    <property type="match status" value="1"/>
</dbReference>
<dbReference type="Gene3D" id="3.20.20.370">
    <property type="entry name" value="Glycoside hydrolase/deacetylase"/>
    <property type="match status" value="1"/>
</dbReference>
<protein>
    <submittedName>
        <fullName evidence="2">Polysaccharide deacetylase</fullName>
    </submittedName>
</protein>
<dbReference type="InterPro" id="IPR002509">
    <property type="entry name" value="NODB_dom"/>
</dbReference>
<dbReference type="CDD" id="cd10938">
    <property type="entry name" value="CE4_HpPgdA_like"/>
    <property type="match status" value="1"/>
</dbReference>
<dbReference type="PANTHER" id="PTHR47561">
    <property type="entry name" value="POLYSACCHARIDE DEACETYLASE FAMILY PROTEIN (AFU_ORTHOLOGUE AFUA_6G05030)"/>
    <property type="match status" value="1"/>
</dbReference>
<dbReference type="InterPro" id="IPR037950">
    <property type="entry name" value="PgdA-like"/>
</dbReference>
<accession>A0ABT3ZS12</accession>
<dbReference type="PROSITE" id="PS51677">
    <property type="entry name" value="NODB"/>
    <property type="match status" value="1"/>
</dbReference>
<name>A0ABT3ZS12_9BURK</name>
<evidence type="ECO:0000313" key="2">
    <source>
        <dbReference type="EMBL" id="MCY0389341.1"/>
    </source>
</evidence>
<comment type="caution">
    <text evidence="2">The sequence shown here is derived from an EMBL/GenBank/DDBJ whole genome shotgun (WGS) entry which is preliminary data.</text>
</comment>
<keyword evidence="3" id="KW-1185">Reference proteome</keyword>
<organism evidence="2 3">
    <name type="scientific">Robbsia betulipollinis</name>
    <dbReference type="NCBI Taxonomy" id="2981849"/>
    <lineage>
        <taxon>Bacteria</taxon>
        <taxon>Pseudomonadati</taxon>
        <taxon>Pseudomonadota</taxon>
        <taxon>Betaproteobacteria</taxon>
        <taxon>Burkholderiales</taxon>
        <taxon>Burkholderiaceae</taxon>
        <taxon>Robbsia</taxon>
    </lineage>
</organism>
<dbReference type="Pfam" id="PF01522">
    <property type="entry name" value="Polysacc_deac_1"/>
    <property type="match status" value="1"/>
</dbReference>
<reference evidence="2" key="1">
    <citation type="submission" date="2022-11" db="EMBL/GenBank/DDBJ databases">
        <title>Robbsia betulipollinis sp. nov., isolated from pollen of birch (Betula pendula).</title>
        <authorList>
            <person name="Shi H."/>
            <person name="Ambika Manirajan B."/>
            <person name="Ratering S."/>
            <person name="Geissler-Plaum R."/>
            <person name="Schnell S."/>
        </authorList>
    </citation>
    <scope>NUCLEOTIDE SEQUENCE</scope>
    <source>
        <strain evidence="2">Bb-Pol-6</strain>
    </source>
</reference>
<dbReference type="Proteomes" id="UP001082899">
    <property type="component" value="Unassembled WGS sequence"/>
</dbReference>
<evidence type="ECO:0000259" key="1">
    <source>
        <dbReference type="PROSITE" id="PS51677"/>
    </source>
</evidence>
<sequence length="293" mass="33200">MDSVPFFPANRAAPAPLYPWPDNQKSALFLAVDVDAESAWTAKDPKNYERLVTMSYGGYEARVGVPKMLQLFRDLELKATFFITGWAVEAHPAMAEAILRDGHEIGHHGFAHLLPDPGDPMILDEMDRGLDALKRRLGVVPVGYRAPLGESCEQLRVLLKERGFVYSSSWRDDVRPYRQILASGASGVIELPASMSFDDWMFGLTHRFSPRPMFPREHVLSIWNDELEETREWGGLITTILHPQVSGRPIRFKILREFLHTALDYRDVWITTGEKIARHFAECEAGDPTMPPV</sequence>
<dbReference type="RefSeq" id="WP_267849247.1">
    <property type="nucleotide sequence ID" value="NZ_JAPMXC010000010.1"/>
</dbReference>